<dbReference type="Gene3D" id="3.90.1150.10">
    <property type="entry name" value="Aspartate Aminotransferase, domain 1"/>
    <property type="match status" value="1"/>
</dbReference>
<dbReference type="RefSeq" id="WP_143944338.1">
    <property type="nucleotide sequence ID" value="NZ_VKLS01000425.1"/>
</dbReference>
<dbReference type="PROSITE" id="PS00868">
    <property type="entry name" value="CYS_MET_METAB_PP"/>
    <property type="match status" value="1"/>
</dbReference>
<evidence type="ECO:0000313" key="9">
    <source>
        <dbReference type="Proteomes" id="UP000320888"/>
    </source>
</evidence>
<dbReference type="GO" id="GO:0004124">
    <property type="term" value="F:cysteine synthase activity"/>
    <property type="evidence" value="ECO:0007669"/>
    <property type="project" value="TreeGrafter"/>
</dbReference>
<comment type="caution">
    <text evidence="8">The sequence shown here is derived from an EMBL/GenBank/DDBJ whole genome shotgun (WGS) entry which is preliminary data.</text>
</comment>
<dbReference type="PANTHER" id="PTHR43797:SF2">
    <property type="entry name" value="HOMOCYSTEINE_CYSTEINE SYNTHASE"/>
    <property type="match status" value="1"/>
</dbReference>
<dbReference type="OrthoDB" id="9780685at2"/>
<dbReference type="GO" id="GO:0003961">
    <property type="term" value="F:O-acetylhomoserine aminocarboxypropyltransferase activity"/>
    <property type="evidence" value="ECO:0007669"/>
    <property type="project" value="TreeGrafter"/>
</dbReference>
<dbReference type="Gene3D" id="3.40.640.10">
    <property type="entry name" value="Type I PLP-dependent aspartate aminotransferase-like (Major domain)"/>
    <property type="match status" value="1"/>
</dbReference>
<feature type="modified residue" description="N6-(pyridoxal phosphate)lysine" evidence="5">
    <location>
        <position position="231"/>
    </location>
</feature>
<dbReference type="PIRSF" id="PIRSF001434">
    <property type="entry name" value="CGS"/>
    <property type="match status" value="1"/>
</dbReference>
<comment type="similarity">
    <text evidence="2 6">Belongs to the trans-sulfuration enzymes family.</text>
</comment>
<dbReference type="EMBL" id="VKLS01000425">
    <property type="protein sequence ID" value="TSB33100.1"/>
    <property type="molecule type" value="Genomic_DNA"/>
</dbReference>
<evidence type="ECO:0000256" key="7">
    <source>
        <dbReference type="SAM" id="MobiDB-lite"/>
    </source>
</evidence>
<dbReference type="GO" id="GO:0030170">
    <property type="term" value="F:pyridoxal phosphate binding"/>
    <property type="evidence" value="ECO:0007669"/>
    <property type="project" value="InterPro"/>
</dbReference>
<keyword evidence="4 5" id="KW-0663">Pyridoxal phosphate</keyword>
<dbReference type="AlphaFoldDB" id="A0A553YV47"/>
<dbReference type="NCBIfam" id="NF005872">
    <property type="entry name" value="PRK07812.1"/>
    <property type="match status" value="1"/>
</dbReference>
<dbReference type="InterPro" id="IPR000277">
    <property type="entry name" value="Cys/Met-Metab_PyrdxlP-dep_enz"/>
</dbReference>
<dbReference type="FunFam" id="3.40.640.10:FF:000035">
    <property type="entry name" value="O-succinylhomoserine sulfhydrylase"/>
    <property type="match status" value="1"/>
</dbReference>
<dbReference type="GO" id="GO:0071269">
    <property type="term" value="P:L-homocysteine biosynthetic process"/>
    <property type="evidence" value="ECO:0007669"/>
    <property type="project" value="TreeGrafter"/>
</dbReference>
<dbReference type="Pfam" id="PF01053">
    <property type="entry name" value="Cys_Met_Meta_PP"/>
    <property type="match status" value="1"/>
</dbReference>
<dbReference type="GO" id="GO:0019346">
    <property type="term" value="P:transsulfuration"/>
    <property type="evidence" value="ECO:0007669"/>
    <property type="project" value="InterPro"/>
</dbReference>
<dbReference type="InterPro" id="IPR015424">
    <property type="entry name" value="PyrdxlP-dep_Trfase"/>
</dbReference>
<feature type="region of interest" description="Disordered" evidence="7">
    <location>
        <begin position="1"/>
        <end position="23"/>
    </location>
</feature>
<keyword evidence="3" id="KW-0808">Transferase</keyword>
<evidence type="ECO:0000256" key="4">
    <source>
        <dbReference type="ARBA" id="ARBA00022898"/>
    </source>
</evidence>
<evidence type="ECO:0000256" key="3">
    <source>
        <dbReference type="ARBA" id="ARBA00022679"/>
    </source>
</evidence>
<accession>A0A553YV47</accession>
<evidence type="ECO:0000256" key="5">
    <source>
        <dbReference type="PIRSR" id="PIRSR001434-2"/>
    </source>
</evidence>
<dbReference type="InterPro" id="IPR006235">
    <property type="entry name" value="OAc-hSer/O-AcSer_sulfhydrylase"/>
</dbReference>
<dbReference type="CDD" id="cd00614">
    <property type="entry name" value="CGS_like"/>
    <property type="match status" value="1"/>
</dbReference>
<dbReference type="InterPro" id="IPR054542">
    <property type="entry name" value="Cys_met_metab_PP"/>
</dbReference>
<dbReference type="GO" id="GO:0005737">
    <property type="term" value="C:cytoplasm"/>
    <property type="evidence" value="ECO:0007669"/>
    <property type="project" value="TreeGrafter"/>
</dbReference>
<dbReference type="GO" id="GO:0006535">
    <property type="term" value="P:cysteine biosynthetic process from serine"/>
    <property type="evidence" value="ECO:0007669"/>
    <property type="project" value="TreeGrafter"/>
</dbReference>
<feature type="compositionally biased region" description="Polar residues" evidence="7">
    <location>
        <begin position="1"/>
        <end position="12"/>
    </location>
</feature>
<dbReference type="PANTHER" id="PTHR43797">
    <property type="entry name" value="HOMOCYSTEINE/CYSTEINE SYNTHASE"/>
    <property type="match status" value="1"/>
</dbReference>
<reference evidence="8 9" key="1">
    <citation type="submission" date="2019-07" db="EMBL/GenBank/DDBJ databases">
        <title>Draft genome for Streptomyces benahoarensis MZ03-48.</title>
        <authorList>
            <person name="Gonzalez-Pimentel J.L."/>
        </authorList>
    </citation>
    <scope>NUCLEOTIDE SEQUENCE [LARGE SCALE GENOMIC DNA]</scope>
    <source>
        <strain evidence="8 9">MZ03-48</strain>
    </source>
</reference>
<evidence type="ECO:0000256" key="6">
    <source>
        <dbReference type="RuleBase" id="RU362118"/>
    </source>
</evidence>
<dbReference type="NCBIfam" id="TIGR01326">
    <property type="entry name" value="OAH_OAS_sulfhy"/>
    <property type="match status" value="1"/>
</dbReference>
<proteinExistence type="inferred from homology"/>
<dbReference type="InterPro" id="IPR015422">
    <property type="entry name" value="PyrdxlP-dep_Trfase_small"/>
</dbReference>
<dbReference type="Proteomes" id="UP000320888">
    <property type="component" value="Unassembled WGS sequence"/>
</dbReference>
<keyword evidence="9" id="KW-1185">Reference proteome</keyword>
<evidence type="ECO:0000256" key="2">
    <source>
        <dbReference type="ARBA" id="ARBA00009077"/>
    </source>
</evidence>
<evidence type="ECO:0000313" key="8">
    <source>
        <dbReference type="EMBL" id="TSB33100.1"/>
    </source>
</evidence>
<protein>
    <submittedName>
        <fullName evidence="8">Bifunctional o-acetylhomoserine/o-acetylserine sulfhydrylase</fullName>
    </submittedName>
</protein>
<comment type="cofactor">
    <cofactor evidence="1 6">
        <name>pyridoxal 5'-phosphate</name>
        <dbReference type="ChEBI" id="CHEBI:597326"/>
    </cofactor>
</comment>
<name>A0A553YV47_9ACTN</name>
<dbReference type="InterPro" id="IPR015421">
    <property type="entry name" value="PyrdxlP-dep_Trfase_major"/>
</dbReference>
<evidence type="ECO:0000256" key="1">
    <source>
        <dbReference type="ARBA" id="ARBA00001933"/>
    </source>
</evidence>
<dbReference type="SUPFAM" id="SSF53383">
    <property type="entry name" value="PLP-dependent transferases"/>
    <property type="match status" value="1"/>
</dbReference>
<sequence length="454" mass="48003">MSQPVDSVTAGHTTDDHAGAEDPSAAWSFETRQIHAGAAPDPATGARAVPIYQTTSFAFRDTQHAADLFSLAEPGNIYTRIHNPTQDVLEQRVAALEGGVAAVALASGQAAETLALLTLAGAGDHVVASSSLYGGTYNLFRHTLPRLGVEVSFVDDPDDIAAWQAAVRPTTKAFFAETLGNPRGNVLDVRAVADAAHGAGVPLIVDNTVPTPYLLRPIEHGADVVVHSATKFLGGHGTTLGGVVVDAGTFDFGAHAERFAAFHTPDPSYHGLRYWPDLGPGAFAVKLRVQLLRDIGPAIAPHSAFLLLQGIETLSLRLERHTANAQALAEWLEQRDEVAAVHYPGLTSNRWYEAGQTYLPRGAGAVLSFELRDGIEAGKKFVDAVRLFSHLANIGDVRSLIIHPASTTHSQLDEEQLAATGAAPGLVRLSVGLESLEDLRADLEAGFRAAKAAS</sequence>
<organism evidence="8 9">
    <name type="scientific">Streptomyces benahoarensis</name>
    <dbReference type="NCBI Taxonomy" id="2595054"/>
    <lineage>
        <taxon>Bacteria</taxon>
        <taxon>Bacillati</taxon>
        <taxon>Actinomycetota</taxon>
        <taxon>Actinomycetes</taxon>
        <taxon>Kitasatosporales</taxon>
        <taxon>Streptomycetaceae</taxon>
        <taxon>Streptomyces</taxon>
    </lineage>
</organism>
<gene>
    <name evidence="8" type="ORF">FNZ23_24210</name>
</gene>